<dbReference type="Pfam" id="PF00528">
    <property type="entry name" value="BPD_transp_1"/>
    <property type="match status" value="1"/>
</dbReference>
<keyword evidence="5" id="KW-0813">Transport</keyword>
<keyword evidence="2 5" id="KW-0812">Transmembrane</keyword>
<evidence type="ECO:0000256" key="4">
    <source>
        <dbReference type="ARBA" id="ARBA00023136"/>
    </source>
</evidence>
<keyword evidence="3 5" id="KW-1133">Transmembrane helix</keyword>
<comment type="subcellular location">
    <subcellularLocation>
        <location evidence="5">Cell membrane</location>
        <topology evidence="5">Multi-pass membrane protein</topology>
    </subcellularLocation>
    <subcellularLocation>
        <location evidence="1">Membrane</location>
        <topology evidence="1">Multi-pass membrane protein</topology>
    </subcellularLocation>
</comment>
<protein>
    <submittedName>
        <fullName evidence="7">M28 family peptidase</fullName>
    </submittedName>
</protein>
<feature type="transmembrane region" description="Helical" evidence="5">
    <location>
        <begin position="134"/>
        <end position="151"/>
    </location>
</feature>
<evidence type="ECO:0000256" key="3">
    <source>
        <dbReference type="ARBA" id="ARBA00022989"/>
    </source>
</evidence>
<feature type="transmembrane region" description="Helical" evidence="5">
    <location>
        <begin position="324"/>
        <end position="343"/>
    </location>
</feature>
<reference evidence="7" key="1">
    <citation type="submission" date="2022-07" db="EMBL/GenBank/DDBJ databases">
        <title>Enhanced cultured diversity of the mouse gut microbiota enables custom-made synthetic communities.</title>
        <authorList>
            <person name="Afrizal A."/>
        </authorList>
    </citation>
    <scope>NUCLEOTIDE SEQUENCE</scope>
    <source>
        <strain evidence="7">DSM 29482</strain>
    </source>
</reference>
<evidence type="ECO:0000259" key="6">
    <source>
        <dbReference type="PROSITE" id="PS50928"/>
    </source>
</evidence>
<dbReference type="InterPro" id="IPR035906">
    <property type="entry name" value="MetI-like_sf"/>
</dbReference>
<feature type="transmembrane region" description="Helical" evidence="5">
    <location>
        <begin position="101"/>
        <end position="122"/>
    </location>
</feature>
<dbReference type="Proteomes" id="UP001142078">
    <property type="component" value="Unassembled WGS sequence"/>
</dbReference>
<dbReference type="CDD" id="cd06261">
    <property type="entry name" value="TM_PBP2"/>
    <property type="match status" value="1"/>
</dbReference>
<name>A0A9X2MGK2_9FIRM</name>
<dbReference type="Gene3D" id="1.10.3720.10">
    <property type="entry name" value="MetI-like"/>
    <property type="match status" value="1"/>
</dbReference>
<organism evidence="7 8">
    <name type="scientific">Anaerosalibacter massiliensis</name>
    <dbReference type="NCBI Taxonomy" id="1347392"/>
    <lineage>
        <taxon>Bacteria</taxon>
        <taxon>Bacillati</taxon>
        <taxon>Bacillota</taxon>
        <taxon>Tissierellia</taxon>
        <taxon>Tissierellales</taxon>
        <taxon>Sporanaerobacteraceae</taxon>
        <taxon>Anaerosalibacter</taxon>
    </lineage>
</organism>
<feature type="transmembrane region" description="Helical" evidence="5">
    <location>
        <begin position="68"/>
        <end position="89"/>
    </location>
</feature>
<dbReference type="AlphaFoldDB" id="A0A9X2MGK2"/>
<comment type="similarity">
    <text evidence="5">Belongs to the binding-protein-dependent transport system permease family.</text>
</comment>
<feature type="transmembrane region" description="Helical" evidence="5">
    <location>
        <begin position="205"/>
        <end position="221"/>
    </location>
</feature>
<dbReference type="GO" id="GO:0055085">
    <property type="term" value="P:transmembrane transport"/>
    <property type="evidence" value="ECO:0007669"/>
    <property type="project" value="InterPro"/>
</dbReference>
<gene>
    <name evidence="7" type="ORF">NSA23_03860</name>
</gene>
<evidence type="ECO:0000256" key="2">
    <source>
        <dbReference type="ARBA" id="ARBA00022692"/>
    </source>
</evidence>
<comment type="caution">
    <text evidence="7">The sequence shown here is derived from an EMBL/GenBank/DDBJ whole genome shotgun (WGS) entry which is preliminary data.</text>
</comment>
<keyword evidence="4 5" id="KW-0472">Membrane</keyword>
<evidence type="ECO:0000256" key="1">
    <source>
        <dbReference type="ARBA" id="ARBA00004141"/>
    </source>
</evidence>
<dbReference type="PANTHER" id="PTHR43839">
    <property type="entry name" value="OPPC IN A BINDING PROTEIN-DEPENDENT TRANSPORT SYSTEM"/>
    <property type="match status" value="1"/>
</dbReference>
<dbReference type="EMBL" id="JANJZL010000002">
    <property type="protein sequence ID" value="MCR2043249.1"/>
    <property type="molecule type" value="Genomic_DNA"/>
</dbReference>
<dbReference type="SUPFAM" id="SSF161098">
    <property type="entry name" value="MetI-like"/>
    <property type="match status" value="1"/>
</dbReference>
<dbReference type="RefSeq" id="WP_257490210.1">
    <property type="nucleotide sequence ID" value="NZ_JANJZL010000002.1"/>
</dbReference>
<accession>A0A9X2MGK2</accession>
<evidence type="ECO:0000313" key="8">
    <source>
        <dbReference type="Proteomes" id="UP001142078"/>
    </source>
</evidence>
<dbReference type="SUPFAM" id="SSF53187">
    <property type="entry name" value="Zn-dependent exopeptidases"/>
    <property type="match status" value="1"/>
</dbReference>
<dbReference type="PROSITE" id="PS50928">
    <property type="entry name" value="ABC_TM1"/>
    <property type="match status" value="1"/>
</dbReference>
<feature type="domain" description="ABC transmembrane type-1" evidence="6">
    <location>
        <begin position="66"/>
        <end position="280"/>
    </location>
</feature>
<dbReference type="InterPro" id="IPR000515">
    <property type="entry name" value="MetI-like"/>
</dbReference>
<evidence type="ECO:0000313" key="7">
    <source>
        <dbReference type="EMBL" id="MCR2043249.1"/>
    </source>
</evidence>
<sequence>MKKINLPLILGFIIVISLLLIVIFEDDLMRSDPYALGEENLPPDNENIFGTDILGRDIYSRIVAGTKITLTVALLTTLLRFLIAIPLAFFSGFGGILSTKLIDFFSSTFSAIPVVVMSYIVLNTEGLKQLELRESIIAFSVVLAIVGWGRLSESIKIRIESILNEDFIEGEIAIGKNNILIAFQNVLPHLITMLVVAFFLEISNVLINLATLGLFGIYVGVDEYDLFQKLRGLAYKPNYHPEWGGMLSSSRYAISSGRPWIVLYPALMFFITISGFNLLGEGIQYEVDKRGSLVLHNIKRFLYNLLPTTYIYEIINFKKYRKKVFAKSIVIMVIISIIVVPKLDLGYKVKAVVSFNPIEELSKDKYEGRLVSTKGRDEACNYIVKELKKIGLDPIYDDKYIEKFKTKRPIPILKNSQIIISKEAKELKKYSLRKDFFINQIFFENKEDAHISPIKRMEGKIILLDDYKEENFDDGKKYFIIVDTNEFYEDSINLCHQIGKNPSVEGIIINIDDDDKAEDKDWVQLYNIEGKHNNPFIIEAKKEIVKELSNYSGNELSIENDVEIGEELIGKNIGAMIKGKTDEKPLVIVTDYDYLGFEKEMKYEGLYKNGTSISTILSIAKSLSEIEKTPDRNIIFAFLDSSEYYSRGAEVFGFSDYIKDDGFFIYVNFLGLEKEDNLYIDTTMITTQYKEHMDNIYYMRKKAKKLDISLEQEQVSKAILSSLRLNHFGSSGIVLSGIDSDTYYDEYYGTKQDNLDEIDRDKLEIQTQFILDSILHILGW</sequence>
<keyword evidence="8" id="KW-1185">Reference proteome</keyword>
<dbReference type="Gene3D" id="3.40.630.10">
    <property type="entry name" value="Zn peptidases"/>
    <property type="match status" value="1"/>
</dbReference>
<dbReference type="PANTHER" id="PTHR43839:SF3">
    <property type="entry name" value="OLIGOPEPTIDE ABC TRANSPORTER, PERMEASE PROTEIN"/>
    <property type="match status" value="1"/>
</dbReference>
<dbReference type="Pfam" id="PF04389">
    <property type="entry name" value="Peptidase_M28"/>
    <property type="match status" value="1"/>
</dbReference>
<feature type="transmembrane region" description="Helical" evidence="5">
    <location>
        <begin position="7"/>
        <end position="24"/>
    </location>
</feature>
<dbReference type="GO" id="GO:0005886">
    <property type="term" value="C:plasma membrane"/>
    <property type="evidence" value="ECO:0007669"/>
    <property type="project" value="UniProtKB-SubCell"/>
</dbReference>
<feature type="transmembrane region" description="Helical" evidence="5">
    <location>
        <begin position="261"/>
        <end position="280"/>
    </location>
</feature>
<dbReference type="InterPro" id="IPR007484">
    <property type="entry name" value="Peptidase_M28"/>
</dbReference>
<evidence type="ECO:0000256" key="5">
    <source>
        <dbReference type="RuleBase" id="RU363032"/>
    </source>
</evidence>
<proteinExistence type="inferred from homology"/>